<dbReference type="PANTHER" id="PTHR33511">
    <property type="entry name" value="OS06G0632400 PROTEIN"/>
    <property type="match status" value="1"/>
</dbReference>
<reference evidence="1 2" key="1">
    <citation type="journal article" date="2021" name="Comput. Struct. Biotechnol. J.">
        <title>De novo genome assembly of the potent medicinal plant Rehmannia glutinosa using nanopore technology.</title>
        <authorList>
            <person name="Ma L."/>
            <person name="Dong C."/>
            <person name="Song C."/>
            <person name="Wang X."/>
            <person name="Zheng X."/>
            <person name="Niu Y."/>
            <person name="Chen S."/>
            <person name="Feng W."/>
        </authorList>
    </citation>
    <scope>NUCLEOTIDE SEQUENCE [LARGE SCALE GENOMIC DNA]</scope>
    <source>
        <strain evidence="1">DH-2019</strain>
    </source>
</reference>
<sequence length="104" mass="11902">MSVCGSKVDPPTWVPPKWVAWTKPWEQQAEKSSFSLFGLFKSRNSSRPAGRRGDDYRDEYVKAYKVYPSDEDRGRWVAEPGIDKKASAYISLTTNKWEKLAVAN</sequence>
<comment type="caution">
    <text evidence="1">The sequence shown here is derived from an EMBL/GenBank/DDBJ whole genome shotgun (WGS) entry which is preliminary data.</text>
</comment>
<proteinExistence type="predicted"/>
<dbReference type="Proteomes" id="UP001318860">
    <property type="component" value="Unassembled WGS sequence"/>
</dbReference>
<organism evidence="1 2">
    <name type="scientific">Rehmannia glutinosa</name>
    <name type="common">Chinese foxglove</name>
    <dbReference type="NCBI Taxonomy" id="99300"/>
    <lineage>
        <taxon>Eukaryota</taxon>
        <taxon>Viridiplantae</taxon>
        <taxon>Streptophyta</taxon>
        <taxon>Embryophyta</taxon>
        <taxon>Tracheophyta</taxon>
        <taxon>Spermatophyta</taxon>
        <taxon>Magnoliopsida</taxon>
        <taxon>eudicotyledons</taxon>
        <taxon>Gunneridae</taxon>
        <taxon>Pentapetalae</taxon>
        <taxon>asterids</taxon>
        <taxon>lamiids</taxon>
        <taxon>Lamiales</taxon>
        <taxon>Orobanchaceae</taxon>
        <taxon>Rehmannieae</taxon>
        <taxon>Rehmannia</taxon>
    </lineage>
</organism>
<keyword evidence="2" id="KW-1185">Reference proteome</keyword>
<gene>
    <name evidence="1" type="ORF">DH2020_003124</name>
</gene>
<name>A0ABR0XKV7_REHGL</name>
<evidence type="ECO:0000313" key="1">
    <source>
        <dbReference type="EMBL" id="KAK6159743.1"/>
    </source>
</evidence>
<protein>
    <submittedName>
        <fullName evidence="1">Uncharacterized protein</fullName>
    </submittedName>
</protein>
<accession>A0ABR0XKV7</accession>
<evidence type="ECO:0000313" key="2">
    <source>
        <dbReference type="Proteomes" id="UP001318860"/>
    </source>
</evidence>
<dbReference type="EMBL" id="JABTTQ020000003">
    <property type="protein sequence ID" value="KAK6159743.1"/>
    <property type="molecule type" value="Genomic_DNA"/>
</dbReference>